<protein>
    <recommendedName>
        <fullName evidence="4">Mannosyl-glycoprotein endo-beta-N-acetylglucosaminidase</fullName>
    </recommendedName>
</protein>
<gene>
    <name evidence="2" type="ORF">SAMN05443529_10491</name>
</gene>
<reference evidence="3" key="1">
    <citation type="submission" date="2016-10" db="EMBL/GenBank/DDBJ databases">
        <authorList>
            <person name="Varghese N."/>
            <person name="Submissions S."/>
        </authorList>
    </citation>
    <scope>NUCLEOTIDE SEQUENCE [LARGE SCALE GENOMIC DNA]</scope>
    <source>
        <strain evidence="3">DSM 8344</strain>
    </source>
</reference>
<organism evidence="2 3">
    <name type="scientific">Desulfosporosinus hippei DSM 8344</name>
    <dbReference type="NCBI Taxonomy" id="1121419"/>
    <lineage>
        <taxon>Bacteria</taxon>
        <taxon>Bacillati</taxon>
        <taxon>Bacillota</taxon>
        <taxon>Clostridia</taxon>
        <taxon>Eubacteriales</taxon>
        <taxon>Desulfitobacteriaceae</taxon>
        <taxon>Desulfosporosinus</taxon>
    </lineage>
</organism>
<evidence type="ECO:0000313" key="2">
    <source>
        <dbReference type="EMBL" id="SDG57835.1"/>
    </source>
</evidence>
<name>A0A1G7VDC3_9FIRM</name>
<dbReference type="RefSeq" id="WP_092330714.1">
    <property type="nucleotide sequence ID" value="NZ_FNCP01000004.1"/>
</dbReference>
<evidence type="ECO:0000256" key="1">
    <source>
        <dbReference type="SAM" id="Phobius"/>
    </source>
</evidence>
<dbReference type="InterPro" id="IPR023346">
    <property type="entry name" value="Lysozyme-like_dom_sf"/>
</dbReference>
<keyword evidence="3" id="KW-1185">Reference proteome</keyword>
<dbReference type="OrthoDB" id="9805070at2"/>
<evidence type="ECO:0000313" key="3">
    <source>
        <dbReference type="Proteomes" id="UP000198656"/>
    </source>
</evidence>
<sequence>MEFIAELKQFEVLQSNQIVLFRNYIHKKYPSASIQERAIILADSIDKVIEKYVQDFNKEIRDQVKYEVLQRAVLTGNYNINGSDIFRACLFIKDPGENFNALLINWLNKNCSHPVEEKHIELLLTRVSDSYNQLEYELEYIIAKHIINLEADNYSHPTALKDTSNFMVVVERVRAAHKYLTGKIVKETISYRILVVSLLLMVLLTSVQFFIRQDNSVNGHNLQMIFAGLQAKEDNDEALASQEITHQQSIVQEQPVYELQYSQVDEASLIQYLSKRESLLCGEPYFSAIIQASREYDINPLLLFAITGQEQSFVPKTTKNARLIANNPFNVYGSWQVYNTNILDSSRIAANLLATLSKNRPLSVDPIVWINTKYAEDKMWHVGVAKLLAELNNEVLVEDTIQRAW</sequence>
<keyword evidence="1" id="KW-0812">Transmembrane</keyword>
<dbReference type="STRING" id="1121419.SAMN05443529_10491"/>
<proteinExistence type="predicted"/>
<dbReference type="SUPFAM" id="SSF53955">
    <property type="entry name" value="Lysozyme-like"/>
    <property type="match status" value="1"/>
</dbReference>
<keyword evidence="1" id="KW-0472">Membrane</keyword>
<accession>A0A1G7VDC3</accession>
<dbReference type="EMBL" id="FNCP01000004">
    <property type="protein sequence ID" value="SDG57835.1"/>
    <property type="molecule type" value="Genomic_DNA"/>
</dbReference>
<dbReference type="AlphaFoldDB" id="A0A1G7VDC3"/>
<dbReference type="Proteomes" id="UP000198656">
    <property type="component" value="Unassembled WGS sequence"/>
</dbReference>
<feature type="transmembrane region" description="Helical" evidence="1">
    <location>
        <begin position="193"/>
        <end position="211"/>
    </location>
</feature>
<evidence type="ECO:0008006" key="4">
    <source>
        <dbReference type="Google" id="ProtNLM"/>
    </source>
</evidence>
<keyword evidence="1" id="KW-1133">Transmembrane helix</keyword>